<comment type="caution">
    <text evidence="4">The sequence shown here is derived from an EMBL/GenBank/DDBJ whole genome shotgun (WGS) entry which is preliminary data.</text>
</comment>
<reference evidence="4 5" key="1">
    <citation type="submission" date="2021-12" db="EMBL/GenBank/DDBJ databases">
        <title>Genome sequencing of bacteria with rrn-lacking chromosome and rrn-plasmid.</title>
        <authorList>
            <person name="Anda M."/>
            <person name="Iwasaki W."/>
        </authorList>
    </citation>
    <scope>NUCLEOTIDE SEQUENCE [LARGE SCALE GENOMIC DNA]</scope>
    <source>
        <strain evidence="4 5">NBRC 15940</strain>
    </source>
</reference>
<evidence type="ECO:0000313" key="5">
    <source>
        <dbReference type="Proteomes" id="UP001310022"/>
    </source>
</evidence>
<keyword evidence="2" id="KW-0677">Repeat</keyword>
<dbReference type="GO" id="GO:0005737">
    <property type="term" value="C:cytoplasm"/>
    <property type="evidence" value="ECO:0007669"/>
    <property type="project" value="TreeGrafter"/>
</dbReference>
<dbReference type="InterPro" id="IPR050216">
    <property type="entry name" value="LRR_domain-containing"/>
</dbReference>
<feature type="signal peptide" evidence="3">
    <location>
        <begin position="1"/>
        <end position="25"/>
    </location>
</feature>
<dbReference type="Pfam" id="PF13516">
    <property type="entry name" value="LRR_6"/>
    <property type="match status" value="1"/>
</dbReference>
<evidence type="ECO:0008006" key="6">
    <source>
        <dbReference type="Google" id="ProtNLM"/>
    </source>
</evidence>
<dbReference type="PANTHER" id="PTHR48051">
    <property type="match status" value="1"/>
</dbReference>
<organism evidence="4 5">
    <name type="scientific">Persicobacter diffluens</name>
    <dbReference type="NCBI Taxonomy" id="981"/>
    <lineage>
        <taxon>Bacteria</taxon>
        <taxon>Pseudomonadati</taxon>
        <taxon>Bacteroidota</taxon>
        <taxon>Cytophagia</taxon>
        <taxon>Cytophagales</taxon>
        <taxon>Persicobacteraceae</taxon>
        <taxon>Persicobacter</taxon>
    </lineage>
</organism>
<evidence type="ECO:0000313" key="4">
    <source>
        <dbReference type="EMBL" id="GJM65098.1"/>
    </source>
</evidence>
<accession>A0AAN5AQQ7</accession>
<dbReference type="PROSITE" id="PS51450">
    <property type="entry name" value="LRR"/>
    <property type="match status" value="2"/>
</dbReference>
<dbReference type="RefSeq" id="WP_338240146.1">
    <property type="nucleotide sequence ID" value="NZ_BQKE01000014.1"/>
</dbReference>
<keyword evidence="1" id="KW-0433">Leucine-rich repeat</keyword>
<name>A0AAN5AQQ7_9BACT</name>
<dbReference type="AlphaFoldDB" id="A0AAN5AQQ7"/>
<dbReference type="SUPFAM" id="SSF52058">
    <property type="entry name" value="L domain-like"/>
    <property type="match status" value="1"/>
</dbReference>
<protein>
    <recommendedName>
        <fullName evidence="6">Leucine-rich repeat domain-containing protein</fullName>
    </recommendedName>
</protein>
<keyword evidence="5" id="KW-1185">Reference proteome</keyword>
<evidence type="ECO:0000256" key="3">
    <source>
        <dbReference type="SAM" id="SignalP"/>
    </source>
</evidence>
<evidence type="ECO:0000256" key="2">
    <source>
        <dbReference type="ARBA" id="ARBA00022737"/>
    </source>
</evidence>
<gene>
    <name evidence="4" type="ORF">PEDI_56500</name>
</gene>
<dbReference type="PROSITE" id="PS51257">
    <property type="entry name" value="PROKAR_LIPOPROTEIN"/>
    <property type="match status" value="1"/>
</dbReference>
<dbReference type="InterPro" id="IPR032675">
    <property type="entry name" value="LRR_dom_sf"/>
</dbReference>
<evidence type="ECO:0000256" key="1">
    <source>
        <dbReference type="ARBA" id="ARBA00022614"/>
    </source>
</evidence>
<dbReference type="EMBL" id="BQKE01000014">
    <property type="protein sequence ID" value="GJM65098.1"/>
    <property type="molecule type" value="Genomic_DNA"/>
</dbReference>
<dbReference type="Proteomes" id="UP001310022">
    <property type="component" value="Unassembled WGS sequence"/>
</dbReference>
<dbReference type="Gene3D" id="3.80.10.10">
    <property type="entry name" value="Ribonuclease Inhibitor"/>
    <property type="match status" value="3"/>
</dbReference>
<sequence>MRIKYMSRRSLISALLIMLSFSCNTNKGIDDLSEKEAISILKERHDLYFICKKNEEGYVYDLRIRDDKRLKRFPKEILAFKQLVDLDLSGNAIEEIPEWVSEIDSLKYLILRDNPIKEIPHYISTFKELRVLAIDRSEVTSIPKNIVDLPHLVTLYLGGCPPMEEFPSVLYQCLQLENLALPPLKRLPDDIGRFKNLEFLNTTLESFENLDKLQSLTRLYLKNSTASHFPKDFKGLPELNFLRINNCKNLEELPANLYVKYKDHGADIDAINCVKLKGLPDEFAKHRSFATIYLDSCLNFKHFPKGMNVGTISAKNVHWEKVPKGIFYSTCDDLWITNHRIKSIKGIGNMENLEFCVLSNGQIEEIPNDIVNCKKLKHLNLRGNKIKAFPAFMSKFIRENPNLKGVNLGGNPIDD</sequence>
<proteinExistence type="predicted"/>
<dbReference type="InterPro" id="IPR001611">
    <property type="entry name" value="Leu-rich_rpt"/>
</dbReference>
<dbReference type="PANTHER" id="PTHR48051:SF1">
    <property type="entry name" value="RAS SUPPRESSOR PROTEIN 1"/>
    <property type="match status" value="1"/>
</dbReference>
<keyword evidence="3" id="KW-0732">Signal</keyword>
<feature type="chain" id="PRO_5043005782" description="Leucine-rich repeat domain-containing protein" evidence="3">
    <location>
        <begin position="26"/>
        <end position="415"/>
    </location>
</feature>